<evidence type="ECO:0000256" key="1">
    <source>
        <dbReference type="ARBA" id="ARBA00022737"/>
    </source>
</evidence>
<evidence type="ECO:0008006" key="4">
    <source>
        <dbReference type="Google" id="ProtNLM"/>
    </source>
</evidence>
<dbReference type="InParanoid" id="F0ZGM9"/>
<dbReference type="AlphaFoldDB" id="F0ZGM9"/>
<dbReference type="GeneID" id="10503971"/>
<dbReference type="Pfam" id="PF05725">
    <property type="entry name" value="FNIP"/>
    <property type="match status" value="1"/>
</dbReference>
<evidence type="ECO:0000313" key="3">
    <source>
        <dbReference type="Proteomes" id="UP000001064"/>
    </source>
</evidence>
<dbReference type="InterPro" id="IPR008615">
    <property type="entry name" value="FNIP"/>
</dbReference>
<evidence type="ECO:0000313" key="2">
    <source>
        <dbReference type="EMBL" id="EGC36934.1"/>
    </source>
</evidence>
<reference evidence="3" key="1">
    <citation type="journal article" date="2011" name="Genome Biol.">
        <title>Comparative genomics of the social amoebae Dictyostelium discoideum and Dictyostelium purpureum.</title>
        <authorList>
            <consortium name="US DOE Joint Genome Institute (JGI-PGF)"/>
            <person name="Sucgang R."/>
            <person name="Kuo A."/>
            <person name="Tian X."/>
            <person name="Salerno W."/>
            <person name="Parikh A."/>
            <person name="Feasley C.L."/>
            <person name="Dalin E."/>
            <person name="Tu H."/>
            <person name="Huang E."/>
            <person name="Barry K."/>
            <person name="Lindquist E."/>
            <person name="Shapiro H."/>
            <person name="Bruce D."/>
            <person name="Schmutz J."/>
            <person name="Salamov A."/>
            <person name="Fey P."/>
            <person name="Gaudet P."/>
            <person name="Anjard C."/>
            <person name="Babu M.M."/>
            <person name="Basu S."/>
            <person name="Bushmanova Y."/>
            <person name="van der Wel H."/>
            <person name="Katoh-Kurasawa M."/>
            <person name="Dinh C."/>
            <person name="Coutinho P.M."/>
            <person name="Saito T."/>
            <person name="Elias M."/>
            <person name="Schaap P."/>
            <person name="Kay R.R."/>
            <person name="Henrissat B."/>
            <person name="Eichinger L."/>
            <person name="Rivero F."/>
            <person name="Putnam N.H."/>
            <person name="West C.M."/>
            <person name="Loomis W.F."/>
            <person name="Chisholm R.L."/>
            <person name="Shaulsky G."/>
            <person name="Strassmann J.E."/>
            <person name="Queller D.C."/>
            <person name="Kuspa A."/>
            <person name="Grigoriev I.V."/>
        </authorList>
    </citation>
    <scope>NUCLEOTIDE SEQUENCE [LARGE SCALE GENOMIC DNA]</scope>
    <source>
        <strain evidence="3">QSDP1</strain>
    </source>
</reference>
<dbReference type="KEGG" id="dpp:DICPUDRAFT_77451"/>
<dbReference type="PANTHER" id="PTHR32134">
    <property type="entry name" value="FNIP REPEAT-CONTAINING PROTEIN"/>
    <property type="match status" value="1"/>
</dbReference>
<protein>
    <recommendedName>
        <fullName evidence="4">FNIP repeat-containing protein</fullName>
    </recommendedName>
</protein>
<dbReference type="RefSeq" id="XP_003286577.1">
    <property type="nucleotide sequence ID" value="XM_003286529.1"/>
</dbReference>
<accession>F0ZGM9</accession>
<proteinExistence type="predicted"/>
<dbReference type="FunCoup" id="F0ZGM9">
    <property type="interactions" value="926"/>
</dbReference>
<dbReference type="PANTHER" id="PTHR32134:SF169">
    <property type="entry name" value="FNIP REPEAT-CONTAINING PROTEIN-RELATED"/>
    <property type="match status" value="1"/>
</dbReference>
<gene>
    <name evidence="2" type="ORF">DICPUDRAFT_77451</name>
</gene>
<dbReference type="EMBL" id="GL871013">
    <property type="protein sequence ID" value="EGC36934.1"/>
    <property type="molecule type" value="Genomic_DNA"/>
</dbReference>
<dbReference type="InterPro" id="IPR051251">
    <property type="entry name" value="STK_FNIP-Repeat"/>
</dbReference>
<name>F0ZGM9_DICPU</name>
<organism evidence="2 3">
    <name type="scientific">Dictyostelium purpureum</name>
    <name type="common">Slime mold</name>
    <dbReference type="NCBI Taxonomy" id="5786"/>
    <lineage>
        <taxon>Eukaryota</taxon>
        <taxon>Amoebozoa</taxon>
        <taxon>Evosea</taxon>
        <taxon>Eumycetozoa</taxon>
        <taxon>Dictyostelia</taxon>
        <taxon>Dictyosteliales</taxon>
        <taxon>Dictyosteliaceae</taxon>
        <taxon>Dictyostelium</taxon>
    </lineage>
</organism>
<dbReference type="VEuPathDB" id="AmoebaDB:DICPUDRAFT_77451"/>
<keyword evidence="1" id="KW-0677">Repeat</keyword>
<keyword evidence="3" id="KW-1185">Reference proteome</keyword>
<sequence length="593" mass="67767">MDNIVNSYDINNNRLFYLLIKNKTIFKIILKFLKLLNFKNLLKKYYDQYSNFYWCNDKYFTSSIIIKTDYKDIAELPRFLECLPENVSSLSFDSGIVEINVKELNIPETLKHLDLDKICIVTDGFSDVQEEVQEIEKYAKVFNSLKKFKIPGNIKIKALPSFQSLTSLDVGNTFSKKLEASYLPPNLESLRLGKAYLHKIEKGVLPGSLKSLIIASNYDHPAMELPENLKILHFEKGSKNISVSILKCVPNSVTNLYLCGDFKEPVESFSNILPESLKRLKALILVNKNCFKSKSKILSLFNPPIVNYVQGFPIGLVYLDLFSANSIIGFQNLNPNYFPQTLKTLKIGDFFMDQFKKGCGLPASLTSIEGPLKIVAYPFNNPGNIETLKLHFHLLFVEGSFLSNKFPNVKSMKTYCYMDSQFKFNPPETINNLEMISYSTNISNNNIINFAPNNNIKSLKLESIQTYSIIKEISLDKSICPFPSTCLLLDLDFNNSIYTSENPTTISTENLPESLKVLVLRGTFTPKPLPPFNNNLECIFISDQNKSILNDTVLMNEISKFIITYNDIEDRKTNKYSNSVLYRKLKKYINNVK</sequence>
<dbReference type="Proteomes" id="UP000001064">
    <property type="component" value="Unassembled WGS sequence"/>
</dbReference>